<dbReference type="GO" id="GO:0016705">
    <property type="term" value="F:oxidoreductase activity, acting on paired donors, with incorporation or reduction of molecular oxygen"/>
    <property type="evidence" value="ECO:0007669"/>
    <property type="project" value="InterPro"/>
</dbReference>
<evidence type="ECO:0000256" key="1">
    <source>
        <dbReference type="ARBA" id="ARBA00004167"/>
    </source>
</evidence>
<dbReference type="InterPro" id="IPR017972">
    <property type="entry name" value="Cyt_P450_CS"/>
</dbReference>
<keyword evidence="11" id="KW-0732">Signal</keyword>
<dbReference type="Proteomes" id="UP001324115">
    <property type="component" value="Unassembled WGS sequence"/>
</dbReference>
<dbReference type="InterPro" id="IPR053062">
    <property type="entry name" value="CYP450_84A"/>
</dbReference>
<evidence type="ECO:0000313" key="12">
    <source>
        <dbReference type="EMBL" id="KAK4562564.1"/>
    </source>
</evidence>
<protein>
    <submittedName>
        <fullName evidence="12">Uncharacterized protein</fullName>
    </submittedName>
</protein>
<dbReference type="AlphaFoldDB" id="A0AAN7IAD0"/>
<dbReference type="Pfam" id="PF00067">
    <property type="entry name" value="p450"/>
    <property type="match status" value="1"/>
</dbReference>
<feature type="signal peptide" evidence="11">
    <location>
        <begin position="1"/>
        <end position="33"/>
    </location>
</feature>
<keyword evidence="3" id="KW-0812">Transmembrane</keyword>
<dbReference type="GO" id="GO:0005506">
    <property type="term" value="F:iron ion binding"/>
    <property type="evidence" value="ECO:0007669"/>
    <property type="project" value="InterPro"/>
</dbReference>
<dbReference type="SUPFAM" id="SSF48264">
    <property type="entry name" value="Cytochrome P450"/>
    <property type="match status" value="1"/>
</dbReference>
<dbReference type="InterPro" id="IPR001128">
    <property type="entry name" value="Cyt_P450"/>
</dbReference>
<evidence type="ECO:0000256" key="10">
    <source>
        <dbReference type="RuleBase" id="RU000461"/>
    </source>
</evidence>
<accession>A0AAN7IAD0</accession>
<keyword evidence="4 9" id="KW-0479">Metal-binding</keyword>
<name>A0AAN7IAD0_QUERU</name>
<organism evidence="12 13">
    <name type="scientific">Quercus rubra</name>
    <name type="common">Northern red oak</name>
    <name type="synonym">Quercus borealis</name>
    <dbReference type="NCBI Taxonomy" id="3512"/>
    <lineage>
        <taxon>Eukaryota</taxon>
        <taxon>Viridiplantae</taxon>
        <taxon>Streptophyta</taxon>
        <taxon>Embryophyta</taxon>
        <taxon>Tracheophyta</taxon>
        <taxon>Spermatophyta</taxon>
        <taxon>Magnoliopsida</taxon>
        <taxon>eudicotyledons</taxon>
        <taxon>Gunneridae</taxon>
        <taxon>Pentapetalae</taxon>
        <taxon>rosids</taxon>
        <taxon>fabids</taxon>
        <taxon>Fagales</taxon>
        <taxon>Fagaceae</taxon>
        <taxon>Quercus</taxon>
    </lineage>
</organism>
<keyword evidence="7 9" id="KW-0408">Iron</keyword>
<sequence length="514" mass="58249">MESPIQNSAMFFFLLSLLCFMVFLFQPSRKLSSYPPGPKGLPIIGNMSMMAQLTHRGLAQLAKQYGGLIHLQMGVLHMVVVSTPDLAREVLQAQDSVFSNRSSSTAIRYLSYDGADMAFANYGPFWRQMRKICVIKLFSRKRLESWVSVRDEINMVVQTIVAKTGSPINLSKLALSLTSHIIYKAAFGSNSHEGEEGQFEKILQEFSRLFGEFNIADFIPWLGWIHAKEFKKRLVNARRELDVFIDKVIDEHLAKKNNMNRKDENEAAATDMVDQLISFLDEGAHENKFTDSLSTVKLTRDNIKALIMDVMFGGTETVATAIEWAMTELMKNPKELKKVQEELSNVVGLYRRVQDFDLENLTYLKCTLKETLRLHPPIPVLLHETAKDAVLAGYSIPVRWRVVINAWAIGRDEMVWDEPNAFKPSRFLKQGAKDFKGNDFEFIPFGSGRRSCPGMQLGFYALEMSVAELVHCFTWELHEGMKSGELDMSDSFGLTAPKAVPLVAVPSYRLKYAL</sequence>
<evidence type="ECO:0000313" key="13">
    <source>
        <dbReference type="Proteomes" id="UP001324115"/>
    </source>
</evidence>
<dbReference type="InterPro" id="IPR002401">
    <property type="entry name" value="Cyt_P450_E_grp-I"/>
</dbReference>
<dbReference type="GO" id="GO:0016020">
    <property type="term" value="C:membrane"/>
    <property type="evidence" value="ECO:0007669"/>
    <property type="project" value="UniProtKB-SubCell"/>
</dbReference>
<dbReference type="PANTHER" id="PTHR47945:SF6">
    <property type="entry name" value="FERULATE 5-HYDROXYLASE"/>
    <property type="match status" value="1"/>
</dbReference>
<keyword evidence="8" id="KW-0472">Membrane</keyword>
<comment type="caution">
    <text evidence="12">The sequence shown here is derived from an EMBL/GenBank/DDBJ whole genome shotgun (WGS) entry which is preliminary data.</text>
</comment>
<keyword evidence="10" id="KW-0503">Monooxygenase</keyword>
<evidence type="ECO:0000256" key="6">
    <source>
        <dbReference type="ARBA" id="ARBA00023002"/>
    </source>
</evidence>
<evidence type="ECO:0000256" key="3">
    <source>
        <dbReference type="ARBA" id="ARBA00022692"/>
    </source>
</evidence>
<dbReference type="EMBL" id="JAXUIC010000011">
    <property type="protein sequence ID" value="KAK4562564.1"/>
    <property type="molecule type" value="Genomic_DNA"/>
</dbReference>
<dbReference type="CDD" id="cd11072">
    <property type="entry name" value="CYP71-like"/>
    <property type="match status" value="1"/>
</dbReference>
<dbReference type="GO" id="GO:0020037">
    <property type="term" value="F:heme binding"/>
    <property type="evidence" value="ECO:0007669"/>
    <property type="project" value="InterPro"/>
</dbReference>
<dbReference type="FunFam" id="1.10.630.10:FF:000054">
    <property type="entry name" value="Cytochrome P450 84A1"/>
    <property type="match status" value="1"/>
</dbReference>
<comment type="subcellular location">
    <subcellularLocation>
        <location evidence="1">Membrane</location>
        <topology evidence="1">Single-pass membrane protein</topology>
    </subcellularLocation>
</comment>
<gene>
    <name evidence="12" type="ORF">RGQ29_005173</name>
</gene>
<keyword evidence="6 10" id="KW-0560">Oxidoreductase</keyword>
<evidence type="ECO:0000256" key="5">
    <source>
        <dbReference type="ARBA" id="ARBA00022989"/>
    </source>
</evidence>
<feature type="binding site" description="axial binding residue" evidence="9">
    <location>
        <position position="452"/>
    </location>
    <ligand>
        <name>heme</name>
        <dbReference type="ChEBI" id="CHEBI:30413"/>
    </ligand>
    <ligandPart>
        <name>Fe</name>
        <dbReference type="ChEBI" id="CHEBI:18248"/>
    </ligandPart>
</feature>
<evidence type="ECO:0000256" key="2">
    <source>
        <dbReference type="ARBA" id="ARBA00022617"/>
    </source>
</evidence>
<dbReference type="Gene3D" id="1.10.630.10">
    <property type="entry name" value="Cytochrome P450"/>
    <property type="match status" value="1"/>
</dbReference>
<dbReference type="PROSITE" id="PS00086">
    <property type="entry name" value="CYTOCHROME_P450"/>
    <property type="match status" value="1"/>
</dbReference>
<keyword evidence="5" id="KW-1133">Transmembrane helix</keyword>
<dbReference type="PRINTS" id="PR00385">
    <property type="entry name" value="P450"/>
</dbReference>
<evidence type="ECO:0000256" key="4">
    <source>
        <dbReference type="ARBA" id="ARBA00022723"/>
    </source>
</evidence>
<dbReference type="InterPro" id="IPR036396">
    <property type="entry name" value="Cyt_P450_sf"/>
</dbReference>
<proteinExistence type="inferred from homology"/>
<keyword evidence="13" id="KW-1185">Reference proteome</keyword>
<evidence type="ECO:0000256" key="7">
    <source>
        <dbReference type="ARBA" id="ARBA00023004"/>
    </source>
</evidence>
<evidence type="ECO:0000256" key="8">
    <source>
        <dbReference type="ARBA" id="ARBA00023136"/>
    </source>
</evidence>
<dbReference type="PRINTS" id="PR00463">
    <property type="entry name" value="EP450I"/>
</dbReference>
<evidence type="ECO:0000256" key="9">
    <source>
        <dbReference type="PIRSR" id="PIRSR602401-1"/>
    </source>
</evidence>
<evidence type="ECO:0000256" key="11">
    <source>
        <dbReference type="SAM" id="SignalP"/>
    </source>
</evidence>
<comment type="similarity">
    <text evidence="10">Belongs to the cytochrome P450 family.</text>
</comment>
<dbReference type="GO" id="GO:0004497">
    <property type="term" value="F:monooxygenase activity"/>
    <property type="evidence" value="ECO:0007669"/>
    <property type="project" value="UniProtKB-KW"/>
</dbReference>
<comment type="cofactor">
    <cofactor evidence="9">
        <name>heme</name>
        <dbReference type="ChEBI" id="CHEBI:30413"/>
    </cofactor>
</comment>
<feature type="chain" id="PRO_5042867076" evidence="11">
    <location>
        <begin position="34"/>
        <end position="514"/>
    </location>
</feature>
<dbReference type="PANTHER" id="PTHR47945">
    <property type="entry name" value="CYTOCHROME P450 84A1-RELATED"/>
    <property type="match status" value="1"/>
</dbReference>
<keyword evidence="2 9" id="KW-0349">Heme</keyword>
<reference evidence="12 13" key="1">
    <citation type="journal article" date="2023" name="G3 (Bethesda)">
        <title>A haplotype-resolved chromosome-scale genome for Quercus rubra L. provides insights into the genetics of adaptive traits for red oak species.</title>
        <authorList>
            <person name="Kapoor B."/>
            <person name="Jenkins J."/>
            <person name="Schmutz J."/>
            <person name="Zhebentyayeva T."/>
            <person name="Kuelheim C."/>
            <person name="Coggeshall M."/>
            <person name="Heim C."/>
            <person name="Lasky J.R."/>
            <person name="Leites L."/>
            <person name="Islam-Faridi N."/>
            <person name="Romero-Severson J."/>
            <person name="DeLeo V.L."/>
            <person name="Lucas S.M."/>
            <person name="Lazic D."/>
            <person name="Gailing O."/>
            <person name="Carlson J."/>
            <person name="Staton M."/>
        </authorList>
    </citation>
    <scope>NUCLEOTIDE SEQUENCE [LARGE SCALE GENOMIC DNA]</scope>
    <source>
        <strain evidence="12">Pseudo-F2</strain>
    </source>
</reference>